<name>A0A8S5U659_9CAUD</name>
<evidence type="ECO:0000313" key="2">
    <source>
        <dbReference type="EMBL" id="DAF89932.1"/>
    </source>
</evidence>
<accession>A0A8S5U659</accession>
<feature type="compositionally biased region" description="Polar residues" evidence="1">
    <location>
        <begin position="1"/>
        <end position="11"/>
    </location>
</feature>
<organism evidence="2">
    <name type="scientific">Siphoviridae sp. ctwHj1</name>
    <dbReference type="NCBI Taxonomy" id="2825727"/>
    <lineage>
        <taxon>Viruses</taxon>
        <taxon>Duplodnaviria</taxon>
        <taxon>Heunggongvirae</taxon>
        <taxon>Uroviricota</taxon>
        <taxon>Caudoviricetes</taxon>
    </lineage>
</organism>
<feature type="region of interest" description="Disordered" evidence="1">
    <location>
        <begin position="1"/>
        <end position="47"/>
    </location>
</feature>
<proteinExistence type="predicted"/>
<reference evidence="2" key="1">
    <citation type="journal article" date="2021" name="Proc. Natl. Acad. Sci. U.S.A.">
        <title>A Catalog of Tens of Thousands of Viruses from Human Metagenomes Reveals Hidden Associations with Chronic Diseases.</title>
        <authorList>
            <person name="Tisza M.J."/>
            <person name="Buck C.B."/>
        </authorList>
    </citation>
    <scope>NUCLEOTIDE SEQUENCE</scope>
    <source>
        <strain evidence="2">CtwHj1</strain>
    </source>
</reference>
<evidence type="ECO:0000256" key="1">
    <source>
        <dbReference type="SAM" id="MobiDB-lite"/>
    </source>
</evidence>
<sequence>MVRCQPTSFPCINTERRSDSEGKGQGALRGYGARKGVMSDVPRKGAR</sequence>
<protein>
    <submittedName>
        <fullName evidence="2">Uncharacterized protein</fullName>
    </submittedName>
</protein>
<dbReference type="EMBL" id="BK016018">
    <property type="protein sequence ID" value="DAF89932.1"/>
    <property type="molecule type" value="Genomic_DNA"/>
</dbReference>